<dbReference type="PANTHER" id="PTHR43836">
    <property type="entry name" value="CATECHOL O-METHYLTRANSFERASE 1-RELATED"/>
    <property type="match status" value="1"/>
</dbReference>
<gene>
    <name evidence="7" type="ORF">FKW77_000069</name>
</gene>
<dbReference type="Gene3D" id="3.40.50.150">
    <property type="entry name" value="Vaccinia Virus protein VP39"/>
    <property type="match status" value="1"/>
</dbReference>
<dbReference type="GO" id="GO:0006584">
    <property type="term" value="P:catecholamine metabolic process"/>
    <property type="evidence" value="ECO:0007669"/>
    <property type="project" value="UniProtKB-KW"/>
</dbReference>
<dbReference type="EMBL" id="CP042198">
    <property type="protein sequence ID" value="QDS75792.1"/>
    <property type="molecule type" value="Genomic_DNA"/>
</dbReference>
<organism evidence="7 8">
    <name type="scientific">Venturia effusa</name>
    <dbReference type="NCBI Taxonomy" id="50376"/>
    <lineage>
        <taxon>Eukaryota</taxon>
        <taxon>Fungi</taxon>
        <taxon>Dikarya</taxon>
        <taxon>Ascomycota</taxon>
        <taxon>Pezizomycotina</taxon>
        <taxon>Dothideomycetes</taxon>
        <taxon>Pleosporomycetidae</taxon>
        <taxon>Venturiales</taxon>
        <taxon>Venturiaceae</taxon>
        <taxon>Venturia</taxon>
    </lineage>
</organism>
<evidence type="ECO:0000256" key="5">
    <source>
        <dbReference type="ARBA" id="ARBA00022939"/>
    </source>
</evidence>
<dbReference type="Proteomes" id="UP000316270">
    <property type="component" value="Chromosome 14"/>
</dbReference>
<dbReference type="PANTHER" id="PTHR43836:SF2">
    <property type="entry name" value="CATECHOL O-METHYLTRANSFERASE 1-RELATED"/>
    <property type="match status" value="1"/>
</dbReference>
<dbReference type="GO" id="GO:0008171">
    <property type="term" value="F:O-methyltransferase activity"/>
    <property type="evidence" value="ECO:0007669"/>
    <property type="project" value="InterPro"/>
</dbReference>
<name>A0A517LJG8_9PEZI</name>
<dbReference type="GO" id="GO:0032259">
    <property type="term" value="P:methylation"/>
    <property type="evidence" value="ECO:0007669"/>
    <property type="project" value="UniProtKB-KW"/>
</dbReference>
<protein>
    <recommendedName>
        <fullName evidence="1">catechol O-methyltransferase</fullName>
        <ecNumber evidence="1">2.1.1.6</ecNumber>
    </recommendedName>
</protein>
<keyword evidence="8" id="KW-1185">Reference proteome</keyword>
<dbReference type="PROSITE" id="PS51682">
    <property type="entry name" value="SAM_OMT_I"/>
    <property type="match status" value="1"/>
</dbReference>
<keyword evidence="4" id="KW-0949">S-adenosyl-L-methionine</keyword>
<comment type="similarity">
    <text evidence="6">Belongs to the class I-like SAM-binding methyltransferase superfamily. Cation-dependent O-methyltransferase family.</text>
</comment>
<dbReference type="Pfam" id="PF01596">
    <property type="entry name" value="Methyltransf_3"/>
    <property type="match status" value="1"/>
</dbReference>
<dbReference type="STRING" id="50376.A0A517LJG8"/>
<evidence type="ECO:0000256" key="3">
    <source>
        <dbReference type="ARBA" id="ARBA00022679"/>
    </source>
</evidence>
<keyword evidence="2" id="KW-0489">Methyltransferase</keyword>
<dbReference type="EC" id="2.1.1.6" evidence="1"/>
<dbReference type="InterPro" id="IPR029063">
    <property type="entry name" value="SAM-dependent_MTases_sf"/>
</dbReference>
<evidence type="ECO:0000313" key="7">
    <source>
        <dbReference type="EMBL" id="QDS75792.1"/>
    </source>
</evidence>
<sequence>MAQFDEKKAYAEQEEIYFDDGREEALVAFVQAKSGVQNHPSKILDAIDEYGRKHKYLMNVGEDKGRIVTDLIRKVKPKVMVELGGYCGYSTILFANVLKEIGGHRFYSLEQSPKFGKNIETLVKLAGLDDIVEVVVGGSTERLRKLHDDGKLKQIDMMFLDHFKPLYTTDLKLCETLGLIKKGTVLAADNVIKPGNPRYLKYVRSTPQDKRMALQAGDPEVVASEAFKQFSITHAALYGSEEIPKDETSGNANMIYKSDMVHSFEPTGVPDGIEITYCMGEESPSQ</sequence>
<dbReference type="AlphaFoldDB" id="A0A517LJG8"/>
<reference evidence="7 8" key="1">
    <citation type="submission" date="2019-07" db="EMBL/GenBank/DDBJ databases">
        <title>Finished genome of Venturia effusa.</title>
        <authorList>
            <person name="Young C.A."/>
            <person name="Cox M.P."/>
            <person name="Ganley A.R.D."/>
            <person name="David W.J."/>
        </authorList>
    </citation>
    <scope>NUCLEOTIDE SEQUENCE [LARGE SCALE GENOMIC DNA]</scope>
    <source>
        <strain evidence="8">albino</strain>
    </source>
</reference>
<keyword evidence="3" id="KW-0808">Transferase</keyword>
<keyword evidence="5" id="KW-0128">Catecholamine metabolism</keyword>
<evidence type="ECO:0000256" key="1">
    <source>
        <dbReference type="ARBA" id="ARBA00012880"/>
    </source>
</evidence>
<dbReference type="SUPFAM" id="SSF53335">
    <property type="entry name" value="S-adenosyl-L-methionine-dependent methyltransferases"/>
    <property type="match status" value="1"/>
</dbReference>
<evidence type="ECO:0000256" key="6">
    <source>
        <dbReference type="ARBA" id="ARBA00023453"/>
    </source>
</evidence>
<accession>A0A517LJG8</accession>
<evidence type="ECO:0000256" key="2">
    <source>
        <dbReference type="ARBA" id="ARBA00022603"/>
    </source>
</evidence>
<evidence type="ECO:0000313" key="8">
    <source>
        <dbReference type="Proteomes" id="UP000316270"/>
    </source>
</evidence>
<dbReference type="InterPro" id="IPR002935">
    <property type="entry name" value="SAM_O-MeTrfase"/>
</dbReference>
<evidence type="ECO:0000256" key="4">
    <source>
        <dbReference type="ARBA" id="ARBA00022691"/>
    </source>
</evidence>
<proteinExistence type="inferred from homology"/>
<dbReference type="OrthoDB" id="186626at2759"/>